<dbReference type="Proteomes" id="UP000448292">
    <property type="component" value="Unassembled WGS sequence"/>
</dbReference>
<gene>
    <name evidence="17" type="ORF">DPQ33_11190</name>
</gene>
<dbReference type="PANTHER" id="PTHR43787">
    <property type="entry name" value="FEMO COFACTOR BIOSYNTHESIS PROTEIN NIFB-RELATED"/>
    <property type="match status" value="1"/>
</dbReference>
<feature type="domain" description="Radical SAM core" evidence="16">
    <location>
        <begin position="30"/>
        <end position="278"/>
    </location>
</feature>
<dbReference type="SMART" id="SM00729">
    <property type="entry name" value="Elp3"/>
    <property type="match status" value="1"/>
</dbReference>
<comment type="cofactor">
    <cofactor evidence="1">
        <name>[4Fe-4S] cluster</name>
        <dbReference type="ChEBI" id="CHEBI:49883"/>
    </cofactor>
</comment>
<dbReference type="SFLD" id="SFLDG01067">
    <property type="entry name" value="SPASM/twitch_domain_containing"/>
    <property type="match status" value="1"/>
</dbReference>
<dbReference type="Pfam" id="PF04055">
    <property type="entry name" value="Radical_SAM"/>
    <property type="match status" value="1"/>
</dbReference>
<comment type="caution">
    <text evidence="17">The sequence shown here is derived from an EMBL/GenBank/DDBJ whole genome shotgun (WGS) entry which is preliminary data.</text>
</comment>
<reference evidence="17 18" key="1">
    <citation type="submission" date="2018-06" db="EMBL/GenBank/DDBJ databases">
        <title>Complete genome of Desulfovibrio indonesiensis P37SLT.</title>
        <authorList>
            <person name="Crispim J.S."/>
            <person name="Vidigal P.M.P."/>
            <person name="Silva L.C.F."/>
            <person name="Laguardia C.N."/>
            <person name="Araujo L.C."/>
            <person name="Dias R.S."/>
            <person name="Sousa M.P."/>
            <person name="Paula S.O."/>
            <person name="Silva C."/>
        </authorList>
    </citation>
    <scope>NUCLEOTIDE SEQUENCE [LARGE SCALE GENOMIC DNA]</scope>
    <source>
        <strain evidence="17 18">P37SLT</strain>
    </source>
</reference>
<dbReference type="GO" id="GO:0051539">
    <property type="term" value="F:4 iron, 4 sulfur cluster binding"/>
    <property type="evidence" value="ECO:0007669"/>
    <property type="project" value="UniProtKB-KW"/>
</dbReference>
<comment type="pathway">
    <text evidence="3">Cofactor biosynthesis; Fe-Mo cofactor biosynthesis.</text>
</comment>
<evidence type="ECO:0000256" key="2">
    <source>
        <dbReference type="ARBA" id="ARBA00003522"/>
    </source>
</evidence>
<dbReference type="SUPFAM" id="SSF102114">
    <property type="entry name" value="Radical SAM enzymes"/>
    <property type="match status" value="1"/>
</dbReference>
<comment type="similarity">
    <text evidence="4">Belongs to the radical SAM superfamily. NifB family.</text>
</comment>
<keyword evidence="12" id="KW-0456">Lyase</keyword>
<evidence type="ECO:0000256" key="12">
    <source>
        <dbReference type="ARBA" id="ARBA00023239"/>
    </source>
</evidence>
<keyword evidence="18" id="KW-1185">Reference proteome</keyword>
<dbReference type="UniPathway" id="UPA00782"/>
<dbReference type="InterPro" id="IPR006638">
    <property type="entry name" value="Elp3/MiaA/NifB-like_rSAM"/>
</dbReference>
<dbReference type="InterPro" id="IPR003731">
    <property type="entry name" value="Di-Nase_FeMo-co_biosynth"/>
</dbReference>
<evidence type="ECO:0000256" key="5">
    <source>
        <dbReference type="ARBA" id="ARBA00021702"/>
    </source>
</evidence>
<evidence type="ECO:0000256" key="13">
    <source>
        <dbReference type="ARBA" id="ARBA00030926"/>
    </source>
</evidence>
<evidence type="ECO:0000256" key="15">
    <source>
        <dbReference type="SAM" id="MobiDB-lite"/>
    </source>
</evidence>
<evidence type="ECO:0000256" key="3">
    <source>
        <dbReference type="ARBA" id="ARBA00005155"/>
    </source>
</evidence>
<proteinExistence type="inferred from homology"/>
<dbReference type="InterPro" id="IPR036105">
    <property type="entry name" value="DiNase_FeMo-co_biosyn_sf"/>
</dbReference>
<keyword evidence="11" id="KW-0535">Nitrogen fixation</keyword>
<evidence type="ECO:0000256" key="10">
    <source>
        <dbReference type="ARBA" id="ARBA00023014"/>
    </source>
</evidence>
<evidence type="ECO:0000256" key="4">
    <source>
        <dbReference type="ARBA" id="ARBA00006804"/>
    </source>
</evidence>
<dbReference type="GO" id="GO:0016829">
    <property type="term" value="F:lyase activity"/>
    <property type="evidence" value="ECO:0007669"/>
    <property type="project" value="UniProtKB-KW"/>
</dbReference>
<dbReference type="PANTHER" id="PTHR43787:SF13">
    <property type="entry name" value="FEMO COFACTOR BIOSYNTHESIS PROTEIN NIFB"/>
    <property type="match status" value="1"/>
</dbReference>
<keyword evidence="6" id="KW-0004">4Fe-4S</keyword>
<evidence type="ECO:0000256" key="11">
    <source>
        <dbReference type="ARBA" id="ARBA00023231"/>
    </source>
</evidence>
<dbReference type="Gene3D" id="3.20.20.70">
    <property type="entry name" value="Aldolase class I"/>
    <property type="match status" value="1"/>
</dbReference>
<name>A0A7M3MDW9_9BACT</name>
<evidence type="ECO:0000256" key="7">
    <source>
        <dbReference type="ARBA" id="ARBA00022691"/>
    </source>
</evidence>
<dbReference type="PROSITE" id="PS51918">
    <property type="entry name" value="RADICAL_SAM"/>
    <property type="match status" value="1"/>
</dbReference>
<keyword evidence="8" id="KW-0479">Metal-binding</keyword>
<evidence type="ECO:0000313" key="17">
    <source>
        <dbReference type="EMBL" id="TVM16564.1"/>
    </source>
</evidence>
<feature type="region of interest" description="Disordered" evidence="15">
    <location>
        <begin position="1"/>
        <end position="26"/>
    </location>
</feature>
<evidence type="ECO:0000256" key="9">
    <source>
        <dbReference type="ARBA" id="ARBA00023004"/>
    </source>
</evidence>
<dbReference type="AlphaFoldDB" id="A0A7M3MDW9"/>
<sequence>MGRARGRHSSPRRQRAQSGKQLHGDIVTSTTAHTLSRIRLPVSALCNVQCRFCDRNLDCVFTAPDGVASETLTPREAAGYLDAILQKVEVSVEVCLSGPGEPLARPDEALATAQLVAERHPDVRISVATNGLALPGYARDLAEAGVKEVRLAVADTDPLRLGSFVAFIRTGKRSLRGEEAMQVFVSQQEKGVAEAKHHGLRVTAVVPVAPEVNKANVAEIAERLKNWGVDRIELVPFEPREKSGLGKARPATQADMDEALSAVRTVVPDAQLGDMGGDGASLLGEEEAAILLRRIKLATEADVVTDRPMPDRNRPYVAVATSDGEAVDVHLGHAEKLLVYGNDNGLVTLREARLTPPRGGGSDRWKALAEVLPDVKVLIAAGAGDNPRTILAEYGIDVRVYNDAPLQGAVLHAFGIKPKGRGKGRQ</sequence>
<evidence type="ECO:0000259" key="16">
    <source>
        <dbReference type="PROSITE" id="PS51918"/>
    </source>
</evidence>
<dbReference type="SUPFAM" id="SSF53146">
    <property type="entry name" value="Nitrogenase accessory factor-like"/>
    <property type="match status" value="1"/>
</dbReference>
<feature type="compositionally biased region" description="Basic residues" evidence="15">
    <location>
        <begin position="1"/>
        <end position="15"/>
    </location>
</feature>
<dbReference type="InterPro" id="IPR007197">
    <property type="entry name" value="rSAM"/>
</dbReference>
<keyword evidence="10" id="KW-0411">Iron-sulfur</keyword>
<evidence type="ECO:0000256" key="8">
    <source>
        <dbReference type="ARBA" id="ARBA00022723"/>
    </source>
</evidence>
<protein>
    <recommendedName>
        <fullName evidence="5">FeMo cofactor biosynthesis protein NifB</fullName>
    </recommendedName>
    <alternativeName>
        <fullName evidence="14">Nitrogenase cofactor maturase NifB</fullName>
    </alternativeName>
    <alternativeName>
        <fullName evidence="13">Radical SAM assemblase NifB</fullName>
    </alternativeName>
</protein>
<dbReference type="InterPro" id="IPR058240">
    <property type="entry name" value="rSAM_sf"/>
</dbReference>
<evidence type="ECO:0000313" key="18">
    <source>
        <dbReference type="Proteomes" id="UP000448292"/>
    </source>
</evidence>
<dbReference type="Gene3D" id="3.30.420.130">
    <property type="entry name" value="Dinitrogenase iron-molybdenum cofactor biosynthesis domain"/>
    <property type="match status" value="1"/>
</dbReference>
<evidence type="ECO:0000256" key="14">
    <source>
        <dbReference type="ARBA" id="ARBA00032102"/>
    </source>
</evidence>
<keyword evidence="9" id="KW-0408">Iron</keyword>
<keyword evidence="7" id="KW-0949">S-adenosyl-L-methionine</keyword>
<dbReference type="GO" id="GO:0046872">
    <property type="term" value="F:metal ion binding"/>
    <property type="evidence" value="ECO:0007669"/>
    <property type="project" value="UniProtKB-KW"/>
</dbReference>
<dbReference type="Pfam" id="PF02579">
    <property type="entry name" value="Nitro_FeMo-Co"/>
    <property type="match status" value="1"/>
</dbReference>
<evidence type="ECO:0000256" key="6">
    <source>
        <dbReference type="ARBA" id="ARBA00022485"/>
    </source>
</evidence>
<comment type="function">
    <text evidence="2">Involved in the biosynthesis of the iron-molybdenum cofactor (FeMo-co or M-cluster) found in the dinitrogenase enzyme of the nitrogenase complex in nitrogen-fixing microorganisms. NifB catalyzes the crucial step of radical SAM-dependent carbide insertion that occurs concomitant with the insertion of a 9th sulfur and the rearrangement/coupling of two [4Fe-4S] clusters into a [8Fe-9S-C] cluster, the precursor to the M-cluster.</text>
</comment>
<evidence type="ECO:0000256" key="1">
    <source>
        <dbReference type="ARBA" id="ARBA00001966"/>
    </source>
</evidence>
<organism evidence="17 18">
    <name type="scientific">Oceanidesulfovibrio indonesiensis</name>
    <dbReference type="NCBI Taxonomy" id="54767"/>
    <lineage>
        <taxon>Bacteria</taxon>
        <taxon>Pseudomonadati</taxon>
        <taxon>Thermodesulfobacteriota</taxon>
        <taxon>Desulfovibrionia</taxon>
        <taxon>Desulfovibrionales</taxon>
        <taxon>Desulfovibrionaceae</taxon>
        <taxon>Oceanidesulfovibrio</taxon>
    </lineage>
</organism>
<dbReference type="InterPro" id="IPR013785">
    <property type="entry name" value="Aldolase_TIM"/>
</dbReference>
<dbReference type="CDD" id="cd01335">
    <property type="entry name" value="Radical_SAM"/>
    <property type="match status" value="1"/>
</dbReference>
<dbReference type="EMBL" id="QMIE01000010">
    <property type="protein sequence ID" value="TVM16564.1"/>
    <property type="molecule type" value="Genomic_DNA"/>
</dbReference>
<dbReference type="OrthoDB" id="280278at2"/>
<dbReference type="SFLD" id="SFLDS00029">
    <property type="entry name" value="Radical_SAM"/>
    <property type="match status" value="1"/>
</dbReference>
<accession>A0A7M3MDW9</accession>